<protein>
    <recommendedName>
        <fullName evidence="2">Protein kinase domain-containing protein</fullName>
    </recommendedName>
</protein>
<dbReference type="Gene3D" id="1.10.510.10">
    <property type="entry name" value="Transferase(Phosphotransferase) domain 1"/>
    <property type="match status" value="1"/>
</dbReference>
<evidence type="ECO:0000256" key="1">
    <source>
        <dbReference type="SAM" id="MobiDB-lite"/>
    </source>
</evidence>
<feature type="region of interest" description="Disordered" evidence="1">
    <location>
        <begin position="1"/>
        <end position="35"/>
    </location>
</feature>
<accession>A0A9W8L0F6</accession>
<dbReference type="PANTHER" id="PTHR38248">
    <property type="entry name" value="FUNK1 6"/>
    <property type="match status" value="1"/>
</dbReference>
<evidence type="ECO:0000313" key="3">
    <source>
        <dbReference type="EMBL" id="KAJ2680659.1"/>
    </source>
</evidence>
<dbReference type="InterPro" id="IPR011009">
    <property type="entry name" value="Kinase-like_dom_sf"/>
</dbReference>
<dbReference type="PROSITE" id="PS50011">
    <property type="entry name" value="PROTEIN_KINASE_DOM"/>
    <property type="match status" value="1"/>
</dbReference>
<reference evidence="3" key="1">
    <citation type="submission" date="2022-07" db="EMBL/GenBank/DDBJ databases">
        <title>Phylogenomic reconstructions and comparative analyses of Kickxellomycotina fungi.</title>
        <authorList>
            <person name="Reynolds N.K."/>
            <person name="Stajich J.E."/>
            <person name="Barry K."/>
            <person name="Grigoriev I.V."/>
            <person name="Crous P."/>
            <person name="Smith M.E."/>
        </authorList>
    </citation>
    <scope>NUCLEOTIDE SEQUENCE</scope>
    <source>
        <strain evidence="3">NRRL 3115</strain>
    </source>
</reference>
<dbReference type="PANTHER" id="PTHR38248:SF2">
    <property type="entry name" value="FUNK1 11"/>
    <property type="match status" value="1"/>
</dbReference>
<feature type="compositionally biased region" description="Polar residues" evidence="1">
    <location>
        <begin position="792"/>
        <end position="801"/>
    </location>
</feature>
<dbReference type="InterPro" id="IPR000719">
    <property type="entry name" value="Prot_kinase_dom"/>
</dbReference>
<feature type="compositionally biased region" description="Polar residues" evidence="1">
    <location>
        <begin position="1"/>
        <end position="27"/>
    </location>
</feature>
<feature type="region of interest" description="Disordered" evidence="1">
    <location>
        <begin position="694"/>
        <end position="808"/>
    </location>
</feature>
<dbReference type="AlphaFoldDB" id="A0A9W8L0F6"/>
<name>A0A9W8L0F6_9FUNG</name>
<feature type="compositionally biased region" description="Polar residues" evidence="1">
    <location>
        <begin position="735"/>
        <end position="768"/>
    </location>
</feature>
<dbReference type="EMBL" id="JANBTW010000004">
    <property type="protein sequence ID" value="KAJ2680659.1"/>
    <property type="molecule type" value="Genomic_DNA"/>
</dbReference>
<dbReference type="OrthoDB" id="5569250at2759"/>
<feature type="compositionally biased region" description="Polar residues" evidence="1">
    <location>
        <begin position="776"/>
        <end position="785"/>
    </location>
</feature>
<dbReference type="GO" id="GO:0005524">
    <property type="term" value="F:ATP binding"/>
    <property type="evidence" value="ECO:0007669"/>
    <property type="project" value="InterPro"/>
</dbReference>
<comment type="caution">
    <text evidence="3">The sequence shown here is derived from an EMBL/GenBank/DDBJ whole genome shotgun (WGS) entry which is preliminary data.</text>
</comment>
<proteinExistence type="predicted"/>
<evidence type="ECO:0000259" key="2">
    <source>
        <dbReference type="PROSITE" id="PS50011"/>
    </source>
</evidence>
<dbReference type="GO" id="GO:0004672">
    <property type="term" value="F:protein kinase activity"/>
    <property type="evidence" value="ECO:0007669"/>
    <property type="project" value="InterPro"/>
</dbReference>
<sequence>MTESASSGLSHITTPSRVAKTTVQSTDDPTKENEDLEARRRAICKVVREHLDESTYYIDDMVEDHLELVEEYSAFNSAVGGKFEGLVDEIMGSTHEEEHPAVSRSSRNKVEREKADYFRTLFLKMREFAACSIDDTRYNKTQYRHVDKQDTPVSGTNIKPDGLFCFPRTNVSFETTHIVLEVKPTECNSKHIPDKTLGQIGDYVLSVWNEQPLRTFVPVLMLHGERLDLLLFTRSKVVKVMLGQIYRPPDQNIGIEEKSDMQNTLHDLWFILTLAPEKLGHICAVGGKQKKIIVEAKNDNLFVTGINTGGSARDGKIVLLNNRIKRPVNLFGRVAYLFRSQDKNPKDSLVAKISWIPTDRFSECTAYSTLHKNGVTGVPEVLYYGTLKADFFGYRMEILLLEDCGTPIIDHLGNISTPQNFMKCANRLAKYAKEAASTLIHAYDAGILHRDISAGNITVKGENAYVIDWGFSMFTDEKKSRELADNINSRMKDVLENEYRHNPFTGTPLYMSIQTLCGSSMRSIMHDIESLFMVVLHALAALNGSTEIADDAKYGWKFLGNEMMAALRVGNLAGPEKYLKRFGCVCEIPLELRQVLDSLYAFLFLDGGHYIGGKMLDNSDYERKFDFKAARGFLDDGALAKLQSIQQNCAMQEMDIDMFSTSAPMQHAIQPEQAKSDTKELLVPAPAVSANIPSVRAPVARKNSPKAPAPASRANIPQLRKRKAPSNENEKPLAQSPTRLRSQGNSKKVGATQQTSLLPSKRATSTIANRRKNPSIPASTRQSRQILPPPTDNFNENTASVSRKRQRK</sequence>
<organism evidence="3 4">
    <name type="scientific">Coemansia spiralis</name>
    <dbReference type="NCBI Taxonomy" id="417178"/>
    <lineage>
        <taxon>Eukaryota</taxon>
        <taxon>Fungi</taxon>
        <taxon>Fungi incertae sedis</taxon>
        <taxon>Zoopagomycota</taxon>
        <taxon>Kickxellomycotina</taxon>
        <taxon>Kickxellomycetes</taxon>
        <taxon>Kickxellales</taxon>
        <taxon>Kickxellaceae</taxon>
        <taxon>Coemansia</taxon>
    </lineage>
</organism>
<dbReference type="Proteomes" id="UP001151518">
    <property type="component" value="Unassembled WGS sequence"/>
</dbReference>
<evidence type="ECO:0000313" key="4">
    <source>
        <dbReference type="Proteomes" id="UP001151518"/>
    </source>
</evidence>
<dbReference type="InterPro" id="IPR040976">
    <property type="entry name" value="Pkinase_fungal"/>
</dbReference>
<gene>
    <name evidence="3" type="ORF">GGI25_000633</name>
</gene>
<feature type="domain" description="Protein kinase" evidence="2">
    <location>
        <begin position="303"/>
        <end position="605"/>
    </location>
</feature>
<dbReference type="SUPFAM" id="SSF56112">
    <property type="entry name" value="Protein kinase-like (PK-like)"/>
    <property type="match status" value="1"/>
</dbReference>
<dbReference type="Pfam" id="PF17667">
    <property type="entry name" value="Pkinase_fungal"/>
    <property type="match status" value="2"/>
</dbReference>